<evidence type="ECO:0000259" key="2">
    <source>
        <dbReference type="Pfam" id="PF13847"/>
    </source>
</evidence>
<dbReference type="Pfam" id="PF13847">
    <property type="entry name" value="Methyltransf_31"/>
    <property type="match status" value="1"/>
</dbReference>
<dbReference type="GO" id="GO:0032259">
    <property type="term" value="P:methylation"/>
    <property type="evidence" value="ECO:0007669"/>
    <property type="project" value="UniProtKB-KW"/>
</dbReference>
<organism evidence="3 4">
    <name type="scientific">Arthrobacter subterraneus</name>
    <dbReference type="NCBI Taxonomy" id="335973"/>
    <lineage>
        <taxon>Bacteria</taxon>
        <taxon>Bacillati</taxon>
        <taxon>Actinomycetota</taxon>
        <taxon>Actinomycetes</taxon>
        <taxon>Micrococcales</taxon>
        <taxon>Micrococcaceae</taxon>
        <taxon>Arthrobacter</taxon>
    </lineage>
</organism>
<evidence type="ECO:0000313" key="4">
    <source>
        <dbReference type="Proteomes" id="UP000199258"/>
    </source>
</evidence>
<dbReference type="PANTHER" id="PTHR42912:SF93">
    <property type="entry name" value="N6-ADENOSINE-METHYLTRANSFERASE TMT1A"/>
    <property type="match status" value="1"/>
</dbReference>
<dbReference type="EMBL" id="FNDT01000001">
    <property type="protein sequence ID" value="SDH55422.1"/>
    <property type="molecule type" value="Genomic_DNA"/>
</dbReference>
<dbReference type="Proteomes" id="UP000199258">
    <property type="component" value="Unassembled WGS sequence"/>
</dbReference>
<protein>
    <submittedName>
        <fullName evidence="3">Ubiquinone/menaquinone biosynthesis C-methylase UbiE</fullName>
    </submittedName>
</protein>
<name>A0A1G8DCF3_9MICC</name>
<accession>A0A1G8DCF3</accession>
<dbReference type="GO" id="GO:0008168">
    <property type="term" value="F:methyltransferase activity"/>
    <property type="evidence" value="ECO:0007669"/>
    <property type="project" value="UniProtKB-KW"/>
</dbReference>
<dbReference type="Gene3D" id="3.40.50.150">
    <property type="entry name" value="Vaccinia Virus protein VP39"/>
    <property type="match status" value="1"/>
</dbReference>
<feature type="domain" description="Methyltransferase" evidence="2">
    <location>
        <begin position="38"/>
        <end position="168"/>
    </location>
</feature>
<dbReference type="CDD" id="cd02440">
    <property type="entry name" value="AdoMet_MTases"/>
    <property type="match status" value="1"/>
</dbReference>
<dbReference type="SUPFAM" id="SSF53335">
    <property type="entry name" value="S-adenosyl-L-methionine-dependent methyltransferases"/>
    <property type="match status" value="1"/>
</dbReference>
<dbReference type="AlphaFoldDB" id="A0A1G8DCF3"/>
<dbReference type="InterPro" id="IPR050508">
    <property type="entry name" value="Methyltransf_Superfamily"/>
</dbReference>
<sequence length="268" mass="29808">MSIMSDEVYSHGHHTSVTSAHATRRASDSAGYLLEHLSSGMDLLDVGCGPGSITADFAALLDPGRVIGMDRSEDVVALAERTYAGVENLHFRTGNVYDLDLEDESVDVVHAHQVLQHLTDPVAALREMHRVTRPGGIIAVRDADFHAMAWYPPTPELDEWMETYQRLARSNRAEPDAGRHLLAWAHEAGLAEVEASSSNWLYATAERRRWHADTWAERVLSSAFADQTLERGLADRAALERMAAGWRRWGESPDGWFLIPCGELIIRV</sequence>
<keyword evidence="3" id="KW-0808">Transferase</keyword>
<dbReference type="STRING" id="335973.SAMN04488693_101558"/>
<dbReference type="PANTHER" id="PTHR42912">
    <property type="entry name" value="METHYLTRANSFERASE"/>
    <property type="match status" value="1"/>
</dbReference>
<evidence type="ECO:0000313" key="3">
    <source>
        <dbReference type="EMBL" id="SDH55422.1"/>
    </source>
</evidence>
<reference evidence="3 4" key="1">
    <citation type="submission" date="2016-10" db="EMBL/GenBank/DDBJ databases">
        <authorList>
            <person name="de Groot N.N."/>
        </authorList>
    </citation>
    <scope>NUCLEOTIDE SEQUENCE [LARGE SCALE GENOMIC DNA]</scope>
    <source>
        <strain evidence="3 4">NP_1H</strain>
    </source>
</reference>
<dbReference type="InterPro" id="IPR029063">
    <property type="entry name" value="SAM-dependent_MTases_sf"/>
</dbReference>
<gene>
    <name evidence="3" type="ORF">SAMN04488693_101558</name>
</gene>
<feature type="region of interest" description="Disordered" evidence="1">
    <location>
        <begin position="1"/>
        <end position="22"/>
    </location>
</feature>
<evidence type="ECO:0000256" key="1">
    <source>
        <dbReference type="SAM" id="MobiDB-lite"/>
    </source>
</evidence>
<keyword evidence="4" id="KW-1185">Reference proteome</keyword>
<keyword evidence="3" id="KW-0830">Ubiquinone</keyword>
<proteinExistence type="predicted"/>
<dbReference type="InterPro" id="IPR025714">
    <property type="entry name" value="Methyltranfer_dom"/>
</dbReference>
<keyword evidence="3" id="KW-0489">Methyltransferase</keyword>